<evidence type="ECO:0000256" key="4">
    <source>
        <dbReference type="ARBA" id="ARBA00022692"/>
    </source>
</evidence>
<dbReference type="InterPro" id="IPR004740">
    <property type="entry name" value="Nuc_H_symport"/>
</dbReference>
<dbReference type="PANTHER" id="PTHR23522">
    <property type="entry name" value="BLL5896 PROTEIN"/>
    <property type="match status" value="1"/>
</dbReference>
<keyword evidence="5 7" id="KW-1133">Transmembrane helix</keyword>
<comment type="subcellular location">
    <subcellularLocation>
        <location evidence="1">Cell membrane</location>
        <topology evidence="1">Multi-pass membrane protein</topology>
    </subcellularLocation>
</comment>
<dbReference type="Pfam" id="PF03825">
    <property type="entry name" value="Nuc_H_symport"/>
    <property type="match status" value="1"/>
</dbReference>
<feature type="transmembrane region" description="Helical" evidence="7">
    <location>
        <begin position="100"/>
        <end position="125"/>
    </location>
</feature>
<feature type="non-terminal residue" evidence="8">
    <location>
        <position position="189"/>
    </location>
</feature>
<evidence type="ECO:0000256" key="5">
    <source>
        <dbReference type="ARBA" id="ARBA00022989"/>
    </source>
</evidence>
<dbReference type="PANTHER" id="PTHR23522:SF4">
    <property type="entry name" value="NUCLEOSIDE PERMEASE NUPG-RELATED"/>
    <property type="match status" value="1"/>
</dbReference>
<feature type="transmembrane region" description="Helical" evidence="7">
    <location>
        <begin position="5"/>
        <end position="24"/>
    </location>
</feature>
<evidence type="ECO:0008006" key="9">
    <source>
        <dbReference type="Google" id="ProtNLM"/>
    </source>
</evidence>
<dbReference type="EMBL" id="UINC01073252">
    <property type="protein sequence ID" value="SVC09495.1"/>
    <property type="molecule type" value="Genomic_DNA"/>
</dbReference>
<dbReference type="SUPFAM" id="SSF103473">
    <property type="entry name" value="MFS general substrate transporter"/>
    <property type="match status" value="1"/>
</dbReference>
<name>A0A382JD21_9ZZZZ</name>
<feature type="transmembrane region" description="Helical" evidence="7">
    <location>
        <begin position="137"/>
        <end position="158"/>
    </location>
</feature>
<dbReference type="GO" id="GO:0015212">
    <property type="term" value="F:cytidine transmembrane transporter activity"/>
    <property type="evidence" value="ECO:0007669"/>
    <property type="project" value="TreeGrafter"/>
</dbReference>
<gene>
    <name evidence="8" type="ORF">METZ01_LOCUS262349</name>
</gene>
<evidence type="ECO:0000256" key="7">
    <source>
        <dbReference type="SAM" id="Phobius"/>
    </source>
</evidence>
<protein>
    <recommendedName>
        <fullName evidence="9">Major facilitator superfamily (MFS) profile domain-containing protein</fullName>
    </recommendedName>
</protein>
<evidence type="ECO:0000256" key="6">
    <source>
        <dbReference type="ARBA" id="ARBA00023136"/>
    </source>
</evidence>
<evidence type="ECO:0000256" key="3">
    <source>
        <dbReference type="ARBA" id="ARBA00022475"/>
    </source>
</evidence>
<dbReference type="Gene3D" id="1.20.1250.20">
    <property type="entry name" value="MFS general substrate transporter like domains"/>
    <property type="match status" value="1"/>
</dbReference>
<dbReference type="GO" id="GO:0005886">
    <property type="term" value="C:plasma membrane"/>
    <property type="evidence" value="ECO:0007669"/>
    <property type="project" value="UniProtKB-SubCell"/>
</dbReference>
<keyword evidence="6 7" id="KW-0472">Membrane</keyword>
<keyword evidence="2" id="KW-0813">Transport</keyword>
<reference evidence="8" key="1">
    <citation type="submission" date="2018-05" db="EMBL/GenBank/DDBJ databases">
        <authorList>
            <person name="Lanie J.A."/>
            <person name="Ng W.-L."/>
            <person name="Kazmierczak K.M."/>
            <person name="Andrzejewski T.M."/>
            <person name="Davidsen T.M."/>
            <person name="Wayne K.J."/>
            <person name="Tettelin H."/>
            <person name="Glass J.I."/>
            <person name="Rusch D."/>
            <person name="Podicherti R."/>
            <person name="Tsui H.-C.T."/>
            <person name="Winkler M.E."/>
        </authorList>
    </citation>
    <scope>NUCLEOTIDE SEQUENCE</scope>
</reference>
<evidence type="ECO:0000256" key="1">
    <source>
        <dbReference type="ARBA" id="ARBA00004651"/>
    </source>
</evidence>
<keyword evidence="4 7" id="KW-0812">Transmembrane</keyword>
<feature type="transmembrane region" description="Helical" evidence="7">
    <location>
        <begin position="170"/>
        <end position="188"/>
    </location>
</feature>
<organism evidence="8">
    <name type="scientific">marine metagenome</name>
    <dbReference type="NCBI Taxonomy" id="408172"/>
    <lineage>
        <taxon>unclassified sequences</taxon>
        <taxon>metagenomes</taxon>
        <taxon>ecological metagenomes</taxon>
    </lineage>
</organism>
<sequence>MSPNLFVRLWVMMFIQYFFWGAWYVSAYPYLSNKVGFDAGDLSWTYSMAPLAAMISPFFIGMIADRFFATQKVLGILHILGGALLWAAGIYTLGENPDPWIFNGLLLAHFLCYMPTLGLSNTLCFHKMDNPEQQFPWIRVMGTIGWIVAGVLVSWFAFDAADASKETAAWMFKLGALSGIALGLYCFTL</sequence>
<evidence type="ECO:0000313" key="8">
    <source>
        <dbReference type="EMBL" id="SVC09495.1"/>
    </source>
</evidence>
<dbReference type="AlphaFoldDB" id="A0A382JD21"/>
<dbReference type="GO" id="GO:0015213">
    <property type="term" value="F:uridine transmembrane transporter activity"/>
    <property type="evidence" value="ECO:0007669"/>
    <property type="project" value="TreeGrafter"/>
</dbReference>
<accession>A0A382JD21</accession>
<evidence type="ECO:0000256" key="2">
    <source>
        <dbReference type="ARBA" id="ARBA00022448"/>
    </source>
</evidence>
<dbReference type="InterPro" id="IPR036259">
    <property type="entry name" value="MFS_trans_sf"/>
</dbReference>
<feature type="transmembrane region" description="Helical" evidence="7">
    <location>
        <begin position="44"/>
        <end position="64"/>
    </location>
</feature>
<feature type="transmembrane region" description="Helical" evidence="7">
    <location>
        <begin position="76"/>
        <end position="94"/>
    </location>
</feature>
<proteinExistence type="predicted"/>
<keyword evidence="3" id="KW-1003">Cell membrane</keyword>